<keyword evidence="2" id="KW-1185">Reference proteome</keyword>
<evidence type="ECO:0008006" key="3">
    <source>
        <dbReference type="Google" id="ProtNLM"/>
    </source>
</evidence>
<dbReference type="AlphaFoldDB" id="A0A0B7MDY0"/>
<name>A0A0B7MDY0_9FIRM</name>
<dbReference type="Proteomes" id="UP000046155">
    <property type="component" value="Unassembled WGS sequence"/>
</dbReference>
<accession>A0A0B7MDY0</accession>
<evidence type="ECO:0000313" key="1">
    <source>
        <dbReference type="EMBL" id="CEO88769.1"/>
    </source>
</evidence>
<sequence length="73" mass="8467">MAENDNGIPENAADALFHKPGYPRLRLATAYVPPQMSAREMFTLREALQKGTLFPELYRPYPHHYKYPQDCEV</sequence>
<evidence type="ECO:0000313" key="2">
    <source>
        <dbReference type="Proteomes" id="UP000046155"/>
    </source>
</evidence>
<dbReference type="EMBL" id="CDRZ01000175">
    <property type="protein sequence ID" value="CEO88769.1"/>
    <property type="molecule type" value="Genomic_DNA"/>
</dbReference>
<organism evidence="1 2">
    <name type="scientific">Syntrophaceticus schinkii</name>
    <dbReference type="NCBI Taxonomy" id="499207"/>
    <lineage>
        <taxon>Bacteria</taxon>
        <taxon>Bacillati</taxon>
        <taxon>Bacillota</taxon>
        <taxon>Clostridia</taxon>
        <taxon>Thermoanaerobacterales</taxon>
        <taxon>Thermoanaerobacterales Family III. Incertae Sedis</taxon>
        <taxon>Syntrophaceticus</taxon>
    </lineage>
</organism>
<dbReference type="InterPro" id="IPR020256">
    <property type="entry name" value="Spore_coat_CotJA"/>
</dbReference>
<dbReference type="RefSeq" id="WP_044664856.1">
    <property type="nucleotide sequence ID" value="NZ_CDRZ01000175.1"/>
</dbReference>
<dbReference type="OrthoDB" id="9800571at2"/>
<proteinExistence type="predicted"/>
<protein>
    <recommendedName>
        <fullName evidence="3">Spore coat associated protein JA (CotJA)</fullName>
    </recommendedName>
</protein>
<gene>
    <name evidence="1" type="ORF">SSCH_2560002</name>
</gene>
<dbReference type="Pfam" id="PF11007">
    <property type="entry name" value="CotJA"/>
    <property type="match status" value="1"/>
</dbReference>
<reference evidence="2" key="1">
    <citation type="submission" date="2015-01" db="EMBL/GenBank/DDBJ databases">
        <authorList>
            <person name="Manzoor Shahid"/>
            <person name="Zubair Saima"/>
        </authorList>
    </citation>
    <scope>NUCLEOTIDE SEQUENCE [LARGE SCALE GENOMIC DNA]</scope>
    <source>
        <strain evidence="2">Sp3</strain>
    </source>
</reference>